<dbReference type="GO" id="GO:0016020">
    <property type="term" value="C:membrane"/>
    <property type="evidence" value="ECO:0007669"/>
    <property type="project" value="UniProtKB-SubCell"/>
</dbReference>
<dbReference type="GO" id="GO:0006631">
    <property type="term" value="P:fatty acid metabolic process"/>
    <property type="evidence" value="ECO:0007669"/>
    <property type="project" value="UniProtKB-KW"/>
</dbReference>
<evidence type="ECO:0000256" key="1">
    <source>
        <dbReference type="ARBA" id="ARBA00004141"/>
    </source>
</evidence>
<comment type="caution">
    <text evidence="13">The sequence shown here is derived from an EMBL/GenBank/DDBJ whole genome shotgun (WGS) entry which is preliminary data.</text>
</comment>
<evidence type="ECO:0000256" key="9">
    <source>
        <dbReference type="ARBA" id="ARBA00023136"/>
    </source>
</evidence>
<evidence type="ECO:0000256" key="2">
    <source>
        <dbReference type="ARBA" id="ARBA00008749"/>
    </source>
</evidence>
<dbReference type="InterPro" id="IPR005804">
    <property type="entry name" value="FA_desaturase_dom"/>
</dbReference>
<feature type="domain" description="Transposase IS204/IS1001/IS1096/IS1165 DDE" evidence="12">
    <location>
        <begin position="350"/>
        <end position="446"/>
    </location>
</feature>
<keyword evidence="9 10" id="KW-0472">Membrane</keyword>
<dbReference type="CDD" id="cd03505">
    <property type="entry name" value="Delta9-FADS-like"/>
    <property type="match status" value="1"/>
</dbReference>
<organism evidence="13 14">
    <name type="scientific">Luteibacter rhizovicinus</name>
    <dbReference type="NCBI Taxonomy" id="242606"/>
    <lineage>
        <taxon>Bacteria</taxon>
        <taxon>Pseudomonadati</taxon>
        <taxon>Pseudomonadota</taxon>
        <taxon>Gammaproteobacteria</taxon>
        <taxon>Lysobacterales</taxon>
        <taxon>Rhodanobacteraceae</taxon>
        <taxon>Luteibacter</taxon>
    </lineage>
</organism>
<sequence length="452" mass="51316">MNVRVSGHPAIVAAAPFSYNRPLHIWPQTVLVGMEAARVDCVSTIPFLTRVVIAYMLDSLLDFLANGLTRASWVSMLVYLLVVTQLTIFTVTLYYHRSQTHRGVDFHWTLNGFFRFWGWLTTGMVVREWVAIHRKHHAKVETEEDPHSPQVYGIKKVFWDGVSLYREASYNKADMEKYGRGTPGDWIERKLLGGHPYWGPTLMAFIDLALFGAAGLAIWAIQMIWIPFWAAGFVNGIGHWWGYRNFESSDTATNISPWGFWIGGEELHNNHHAFPSSAKFALRKWEFDIGWAAICTLRAVGLAKVLRVAPTLNIRPNVHLPDAETLKGVLALRFQATTDYYRDVILPTMREEVGHAGENMKAVPRRMRRALADGGRWLDHEGRERLQAVMAKRPTLTTVCEFRARLVALMEQRGADNALKALQQWIVEAEQSGIRSLQQFAQRLKGYSAVGA</sequence>
<feature type="domain" description="Fatty acid desaturase" evidence="11">
    <location>
        <begin position="72"/>
        <end position="284"/>
    </location>
</feature>
<comment type="similarity">
    <text evidence="2">Belongs to the fatty acid desaturase type 2 family.</text>
</comment>
<dbReference type="PANTHER" id="PTHR11351">
    <property type="entry name" value="ACYL-COA DESATURASE"/>
    <property type="match status" value="1"/>
</dbReference>
<evidence type="ECO:0000313" key="14">
    <source>
        <dbReference type="Proteomes" id="UP000295645"/>
    </source>
</evidence>
<dbReference type="Proteomes" id="UP000295645">
    <property type="component" value="Unassembled WGS sequence"/>
</dbReference>
<evidence type="ECO:0000256" key="4">
    <source>
        <dbReference type="ARBA" id="ARBA00022832"/>
    </source>
</evidence>
<keyword evidence="3 10" id="KW-0812">Transmembrane</keyword>
<dbReference type="PANTHER" id="PTHR11351:SF33">
    <property type="entry name" value="DELTA-9 FATTY ACID DESATURASE, DESA"/>
    <property type="match status" value="1"/>
</dbReference>
<keyword evidence="5 10" id="KW-1133">Transmembrane helix</keyword>
<reference evidence="13 14" key="1">
    <citation type="submission" date="2019-03" db="EMBL/GenBank/DDBJ databases">
        <title>Above-ground endophytic microbial communities from plants in different locations in the United States.</title>
        <authorList>
            <person name="Frank C."/>
        </authorList>
    </citation>
    <scope>NUCLEOTIDE SEQUENCE [LARGE SCALE GENOMIC DNA]</scope>
    <source>
        <strain evidence="13 14">LP_13_YM</strain>
    </source>
</reference>
<keyword evidence="7" id="KW-0408">Iron</keyword>
<dbReference type="AlphaFoldDB" id="A0A4V2W4J8"/>
<evidence type="ECO:0000256" key="7">
    <source>
        <dbReference type="ARBA" id="ARBA00023004"/>
    </source>
</evidence>
<name>A0A4V2W4J8_9GAMM</name>
<evidence type="ECO:0000313" key="13">
    <source>
        <dbReference type="EMBL" id="TCV96209.1"/>
    </source>
</evidence>
<dbReference type="InterPro" id="IPR002560">
    <property type="entry name" value="Transposase_DDE"/>
</dbReference>
<feature type="transmembrane region" description="Helical" evidence="10">
    <location>
        <begin position="77"/>
        <end position="96"/>
    </location>
</feature>
<keyword evidence="14" id="KW-1185">Reference proteome</keyword>
<gene>
    <name evidence="13" type="ORF">EC912_102559</name>
</gene>
<keyword evidence="6" id="KW-0560">Oxidoreductase</keyword>
<dbReference type="InterPro" id="IPR015876">
    <property type="entry name" value="Acyl-CoA_DS"/>
</dbReference>
<keyword evidence="4" id="KW-0276">Fatty acid metabolism</keyword>
<evidence type="ECO:0000256" key="3">
    <source>
        <dbReference type="ARBA" id="ARBA00022692"/>
    </source>
</evidence>
<dbReference type="GO" id="GO:0016717">
    <property type="term" value="F:oxidoreductase activity, acting on paired donors, with oxidation of a pair of donors resulting in the reduction of molecular oxygen to two molecules of water"/>
    <property type="evidence" value="ECO:0007669"/>
    <property type="project" value="InterPro"/>
</dbReference>
<evidence type="ECO:0000259" key="11">
    <source>
        <dbReference type="Pfam" id="PF00487"/>
    </source>
</evidence>
<proteinExistence type="inferred from homology"/>
<keyword evidence="8" id="KW-0443">Lipid metabolism</keyword>
<dbReference type="Pfam" id="PF00487">
    <property type="entry name" value="FA_desaturase"/>
    <property type="match status" value="1"/>
</dbReference>
<evidence type="ECO:0000259" key="12">
    <source>
        <dbReference type="Pfam" id="PF01610"/>
    </source>
</evidence>
<dbReference type="Pfam" id="PF01610">
    <property type="entry name" value="DDE_Tnp_ISL3"/>
    <property type="match status" value="1"/>
</dbReference>
<protein>
    <submittedName>
        <fullName evidence="13">Stearoyl-CoA desaturase (Delta-9 desaturase)</fullName>
    </submittedName>
</protein>
<comment type="subcellular location">
    <subcellularLocation>
        <location evidence="1">Membrane</location>
        <topology evidence="1">Multi-pass membrane protein</topology>
    </subcellularLocation>
</comment>
<evidence type="ECO:0000256" key="10">
    <source>
        <dbReference type="SAM" id="Phobius"/>
    </source>
</evidence>
<dbReference type="EMBL" id="SMCS01000002">
    <property type="protein sequence ID" value="TCV96209.1"/>
    <property type="molecule type" value="Genomic_DNA"/>
</dbReference>
<evidence type="ECO:0000256" key="6">
    <source>
        <dbReference type="ARBA" id="ARBA00023002"/>
    </source>
</evidence>
<evidence type="ECO:0000256" key="5">
    <source>
        <dbReference type="ARBA" id="ARBA00022989"/>
    </source>
</evidence>
<evidence type="ECO:0000256" key="8">
    <source>
        <dbReference type="ARBA" id="ARBA00023098"/>
    </source>
</evidence>
<accession>A0A4V2W4J8</accession>